<protein>
    <submittedName>
        <fullName evidence="7">Threonine/homoserine/homoserine lactone efflux protein</fullName>
    </submittedName>
</protein>
<organism evidence="7 8">
    <name type="scientific">Microvirga flocculans</name>
    <dbReference type="NCBI Taxonomy" id="217168"/>
    <lineage>
        <taxon>Bacteria</taxon>
        <taxon>Pseudomonadati</taxon>
        <taxon>Pseudomonadota</taxon>
        <taxon>Alphaproteobacteria</taxon>
        <taxon>Hyphomicrobiales</taxon>
        <taxon>Methylobacteriaceae</taxon>
        <taxon>Microvirga</taxon>
    </lineage>
</organism>
<evidence type="ECO:0000256" key="5">
    <source>
        <dbReference type="ARBA" id="ARBA00023136"/>
    </source>
</evidence>
<evidence type="ECO:0000256" key="1">
    <source>
        <dbReference type="ARBA" id="ARBA00004651"/>
    </source>
</evidence>
<keyword evidence="5 6" id="KW-0472">Membrane</keyword>
<dbReference type="PANTHER" id="PTHR30086">
    <property type="entry name" value="ARGININE EXPORTER PROTEIN ARGO"/>
    <property type="match status" value="1"/>
</dbReference>
<dbReference type="Proteomes" id="UP000519439">
    <property type="component" value="Unassembled WGS sequence"/>
</dbReference>
<keyword evidence="4 6" id="KW-1133">Transmembrane helix</keyword>
<accession>A0A7W6N7B4</accession>
<dbReference type="RefSeq" id="WP_027315098.1">
    <property type="nucleotide sequence ID" value="NZ_JACIDC010000002.1"/>
</dbReference>
<evidence type="ECO:0000313" key="8">
    <source>
        <dbReference type="Proteomes" id="UP000519439"/>
    </source>
</evidence>
<dbReference type="PANTHER" id="PTHR30086:SF20">
    <property type="entry name" value="ARGININE EXPORTER PROTEIN ARGO-RELATED"/>
    <property type="match status" value="1"/>
</dbReference>
<reference evidence="7 8" key="1">
    <citation type="submission" date="2020-08" db="EMBL/GenBank/DDBJ databases">
        <title>Genomic Encyclopedia of Type Strains, Phase IV (KMG-IV): sequencing the most valuable type-strain genomes for metagenomic binning, comparative biology and taxonomic classification.</title>
        <authorList>
            <person name="Goeker M."/>
        </authorList>
    </citation>
    <scope>NUCLEOTIDE SEQUENCE [LARGE SCALE GENOMIC DNA]</scope>
    <source>
        <strain evidence="7 8">DSM 15743</strain>
    </source>
</reference>
<dbReference type="EMBL" id="JACIDC010000002">
    <property type="protein sequence ID" value="MBB4039300.1"/>
    <property type="molecule type" value="Genomic_DNA"/>
</dbReference>
<evidence type="ECO:0000256" key="3">
    <source>
        <dbReference type="ARBA" id="ARBA00022692"/>
    </source>
</evidence>
<feature type="transmembrane region" description="Helical" evidence="6">
    <location>
        <begin position="151"/>
        <end position="173"/>
    </location>
</feature>
<evidence type="ECO:0000256" key="6">
    <source>
        <dbReference type="SAM" id="Phobius"/>
    </source>
</evidence>
<dbReference type="Pfam" id="PF01810">
    <property type="entry name" value="LysE"/>
    <property type="match status" value="1"/>
</dbReference>
<gene>
    <name evidence="7" type="ORF">GGR34_000935</name>
</gene>
<name>A0A7W6N7B4_9HYPH</name>
<feature type="transmembrane region" description="Helical" evidence="6">
    <location>
        <begin position="112"/>
        <end position="139"/>
    </location>
</feature>
<feature type="transmembrane region" description="Helical" evidence="6">
    <location>
        <begin position="185"/>
        <end position="207"/>
    </location>
</feature>
<sequence>MTDTSLASFAAGMGVGLAVAVPIGPMGILCIQRTLAHGLEAGFATGLGAATVHVALGSMATLGLWTSMADWVGSGAQVFSILSAGLLFWFAVRIMRRSIVVGSGETRPEGWLRLYGSAILFGFSNPLAIVLFAAALPAFMAGSDPAAAPLLVPGVFLGSITWWICLSATTALLRSRLSSRMIGAANKASGILLAALGTLTVANAMGLRLP</sequence>
<evidence type="ECO:0000256" key="4">
    <source>
        <dbReference type="ARBA" id="ARBA00022989"/>
    </source>
</evidence>
<proteinExistence type="predicted"/>
<dbReference type="GO" id="GO:0015171">
    <property type="term" value="F:amino acid transmembrane transporter activity"/>
    <property type="evidence" value="ECO:0007669"/>
    <property type="project" value="TreeGrafter"/>
</dbReference>
<evidence type="ECO:0000313" key="7">
    <source>
        <dbReference type="EMBL" id="MBB4039300.1"/>
    </source>
</evidence>
<feature type="transmembrane region" description="Helical" evidence="6">
    <location>
        <begin position="43"/>
        <end position="65"/>
    </location>
</feature>
<dbReference type="GO" id="GO:0005886">
    <property type="term" value="C:plasma membrane"/>
    <property type="evidence" value="ECO:0007669"/>
    <property type="project" value="UniProtKB-SubCell"/>
</dbReference>
<feature type="transmembrane region" description="Helical" evidence="6">
    <location>
        <begin position="71"/>
        <end position="92"/>
    </location>
</feature>
<comment type="caution">
    <text evidence="7">The sequence shown here is derived from an EMBL/GenBank/DDBJ whole genome shotgun (WGS) entry which is preliminary data.</text>
</comment>
<comment type="subcellular location">
    <subcellularLocation>
        <location evidence="1">Cell membrane</location>
        <topology evidence="1">Multi-pass membrane protein</topology>
    </subcellularLocation>
</comment>
<keyword evidence="2" id="KW-1003">Cell membrane</keyword>
<evidence type="ECO:0000256" key="2">
    <source>
        <dbReference type="ARBA" id="ARBA00022475"/>
    </source>
</evidence>
<feature type="transmembrane region" description="Helical" evidence="6">
    <location>
        <begin position="6"/>
        <end position="31"/>
    </location>
</feature>
<dbReference type="AlphaFoldDB" id="A0A7W6N7B4"/>
<keyword evidence="8" id="KW-1185">Reference proteome</keyword>
<keyword evidence="3 6" id="KW-0812">Transmembrane</keyword>
<dbReference type="InterPro" id="IPR001123">
    <property type="entry name" value="LeuE-type"/>
</dbReference>